<keyword evidence="9" id="KW-1185">Reference proteome</keyword>
<evidence type="ECO:0000256" key="3">
    <source>
        <dbReference type="ARBA" id="ARBA00022927"/>
    </source>
</evidence>
<dbReference type="GO" id="GO:0005770">
    <property type="term" value="C:late endosome"/>
    <property type="evidence" value="ECO:0007669"/>
    <property type="project" value="TreeGrafter"/>
</dbReference>
<accession>L8HE52</accession>
<evidence type="ECO:0000256" key="5">
    <source>
        <dbReference type="ARBA" id="ARBA00029433"/>
    </source>
</evidence>
<evidence type="ECO:0000259" key="7">
    <source>
        <dbReference type="PROSITE" id="PS51072"/>
    </source>
</evidence>
<sequence length="509" mass="55827">MATMRAVWLINVGKDSQPTAILSRRFPTVENRVRLSHTEGGYMPPPPDADFARLFVNALAARTSPTKQVLVITKKAPALSSSSMTSVPSPPSSSSPSPRAPPALLSLDPVVFISRRKADGSELYFVGLPEVNRSLPRLSDTAHSSHSSSSQPSSTPTSTSSASTQQHDQLLELPCVTATLCLLEDIANFASIYEPPYEAKHMAELQMYINCFMPFGTPSDTSRPAWKPYLYKGKPRLEFMIREEVKASQYDSDTVPDAWQVHGTIFCKADIEGLPEITVTLSLPTGAATGKPTARVEDFIVDSRVRATDVTALKKLTFTPPLGQYPLCTYTVTSLPKLPLRGFYQMKEVDATRNEVKVLAQLKLDDAVNNDFEYCEVHVPFPNRGQITSVQASPTAGSVVLDDRKQTLKWDVGQRFASRNLEVALPASVVFDGVSRSTDIFDPFCTGASCYVQAHFKVIDHTLSGINIDPKSVVVNPSTKVQVVVMRETVGNQYFVWNSLGQGRYAVSE</sequence>
<evidence type="ECO:0000256" key="6">
    <source>
        <dbReference type="SAM" id="MobiDB-lite"/>
    </source>
</evidence>
<evidence type="ECO:0000313" key="8">
    <source>
        <dbReference type="EMBL" id="ELR23507.1"/>
    </source>
</evidence>
<dbReference type="AlphaFoldDB" id="L8HE52"/>
<keyword evidence="2" id="KW-0813">Transport</keyword>
<dbReference type="OrthoDB" id="1877176at2759"/>
<keyword evidence="3" id="KW-0653">Protein transport</keyword>
<evidence type="ECO:0000256" key="4">
    <source>
        <dbReference type="ARBA" id="ARBA00023136"/>
    </source>
</evidence>
<evidence type="ECO:0000256" key="2">
    <source>
        <dbReference type="ARBA" id="ARBA00022448"/>
    </source>
</evidence>
<dbReference type="VEuPathDB" id="AmoebaDB:ACA1_071280"/>
<comment type="subcellular location">
    <subcellularLocation>
        <location evidence="5">Endomembrane system</location>
        <topology evidence="5">Peripheral membrane protein</topology>
        <orientation evidence="5">Cytoplasmic side</orientation>
    </subcellularLocation>
</comment>
<protein>
    <submittedName>
        <fullName evidence="8">Adaptor complexes medium subunit family protein</fullName>
    </submittedName>
</protein>
<dbReference type="GO" id="GO:0015031">
    <property type="term" value="P:protein transport"/>
    <property type="evidence" value="ECO:0007669"/>
    <property type="project" value="UniProtKB-KW"/>
</dbReference>
<keyword evidence="4" id="KW-0472">Membrane</keyword>
<dbReference type="KEGG" id="acan:ACA1_071280"/>
<dbReference type="InterPro" id="IPR039591">
    <property type="entry name" value="AP5M1"/>
</dbReference>
<proteinExistence type="inferred from homology"/>
<dbReference type="GO" id="GO:0016197">
    <property type="term" value="P:endosomal transport"/>
    <property type="evidence" value="ECO:0007669"/>
    <property type="project" value="TreeGrafter"/>
</dbReference>
<organism evidence="8 9">
    <name type="scientific">Acanthamoeba castellanii (strain ATCC 30010 / Neff)</name>
    <dbReference type="NCBI Taxonomy" id="1257118"/>
    <lineage>
        <taxon>Eukaryota</taxon>
        <taxon>Amoebozoa</taxon>
        <taxon>Discosea</taxon>
        <taxon>Longamoebia</taxon>
        <taxon>Centramoebida</taxon>
        <taxon>Acanthamoebidae</taxon>
        <taxon>Acanthamoeba</taxon>
    </lineage>
</organism>
<dbReference type="Gene3D" id="2.60.40.1170">
    <property type="entry name" value="Mu homology domain, subdomain B"/>
    <property type="match status" value="2"/>
</dbReference>
<feature type="domain" description="MHD" evidence="7">
    <location>
        <begin position="234"/>
        <end position="497"/>
    </location>
</feature>
<feature type="compositionally biased region" description="Pro residues" evidence="6">
    <location>
        <begin position="88"/>
        <end position="101"/>
    </location>
</feature>
<reference evidence="8 9" key="1">
    <citation type="journal article" date="2013" name="Genome Biol.">
        <title>Genome of Acanthamoeba castellanii highlights extensive lateral gene transfer and early evolution of tyrosine kinase signaling.</title>
        <authorList>
            <person name="Clarke M."/>
            <person name="Lohan A.J."/>
            <person name="Liu B."/>
            <person name="Lagkouvardos I."/>
            <person name="Roy S."/>
            <person name="Zafar N."/>
            <person name="Bertelli C."/>
            <person name="Schilde C."/>
            <person name="Kianianmomeni A."/>
            <person name="Burglin T.R."/>
            <person name="Frech C."/>
            <person name="Turcotte B."/>
            <person name="Kopec K.O."/>
            <person name="Synnott J.M."/>
            <person name="Choo C."/>
            <person name="Paponov I."/>
            <person name="Finkler A."/>
            <person name="Soon Heng Tan C."/>
            <person name="Hutchins A.P."/>
            <person name="Weinmeier T."/>
            <person name="Rattei T."/>
            <person name="Chu J.S."/>
            <person name="Gimenez G."/>
            <person name="Irimia M."/>
            <person name="Rigden D.J."/>
            <person name="Fitzpatrick D.A."/>
            <person name="Lorenzo-Morales J."/>
            <person name="Bateman A."/>
            <person name="Chiu C.H."/>
            <person name="Tang P."/>
            <person name="Hegemann P."/>
            <person name="Fromm H."/>
            <person name="Raoult D."/>
            <person name="Greub G."/>
            <person name="Miranda-Saavedra D."/>
            <person name="Chen N."/>
            <person name="Nash P."/>
            <person name="Ginger M.L."/>
            <person name="Horn M."/>
            <person name="Schaap P."/>
            <person name="Caler L."/>
            <person name="Loftus B."/>
        </authorList>
    </citation>
    <scope>NUCLEOTIDE SEQUENCE [LARGE SCALE GENOMIC DNA]</scope>
    <source>
        <strain evidence="8 9">Neff</strain>
    </source>
</reference>
<dbReference type="PROSITE" id="PS51072">
    <property type="entry name" value="MHD"/>
    <property type="match status" value="1"/>
</dbReference>
<dbReference type="Pfam" id="PF00928">
    <property type="entry name" value="Adap_comp_sub"/>
    <property type="match status" value="1"/>
</dbReference>
<comment type="similarity">
    <text evidence="1">Belongs to the adaptor complexes medium subunit family.</text>
</comment>
<dbReference type="Proteomes" id="UP000011083">
    <property type="component" value="Unassembled WGS sequence"/>
</dbReference>
<dbReference type="EMBL" id="KB007857">
    <property type="protein sequence ID" value="ELR23507.1"/>
    <property type="molecule type" value="Genomic_DNA"/>
</dbReference>
<dbReference type="InterPro" id="IPR028565">
    <property type="entry name" value="MHD"/>
</dbReference>
<dbReference type="PANTHER" id="PTHR16082:SF2">
    <property type="entry name" value="AP-5 COMPLEX SUBUNIT MU-1"/>
    <property type="match status" value="1"/>
</dbReference>
<evidence type="ECO:0000313" key="9">
    <source>
        <dbReference type="Proteomes" id="UP000011083"/>
    </source>
</evidence>
<dbReference type="STRING" id="1257118.L8HE52"/>
<dbReference type="RefSeq" id="XP_004353035.1">
    <property type="nucleotide sequence ID" value="XM_004352983.1"/>
</dbReference>
<dbReference type="OMA" id="KEHPTDY"/>
<dbReference type="PANTHER" id="PTHR16082">
    <property type="entry name" value="AP-5 COMPLEX SUBUNIT MU-1"/>
    <property type="match status" value="1"/>
</dbReference>
<dbReference type="GO" id="GO:0005764">
    <property type="term" value="C:lysosome"/>
    <property type="evidence" value="ECO:0007669"/>
    <property type="project" value="TreeGrafter"/>
</dbReference>
<feature type="region of interest" description="Disordered" evidence="6">
    <location>
        <begin position="80"/>
        <end position="101"/>
    </location>
</feature>
<feature type="region of interest" description="Disordered" evidence="6">
    <location>
        <begin position="138"/>
        <end position="166"/>
    </location>
</feature>
<evidence type="ECO:0000256" key="1">
    <source>
        <dbReference type="ARBA" id="ARBA00005324"/>
    </source>
</evidence>
<name>L8HE52_ACACF</name>
<dbReference type="GeneID" id="14924487"/>
<feature type="compositionally biased region" description="Low complexity" evidence="6">
    <location>
        <begin position="139"/>
        <end position="166"/>
    </location>
</feature>
<gene>
    <name evidence="8" type="ORF">ACA1_071280</name>
</gene>
<dbReference type="GO" id="GO:0005829">
    <property type="term" value="C:cytosol"/>
    <property type="evidence" value="ECO:0007669"/>
    <property type="project" value="TreeGrafter"/>
</dbReference>
<dbReference type="CDD" id="cd09256">
    <property type="entry name" value="AP_MuD_MHD"/>
    <property type="match status" value="1"/>
</dbReference>
<dbReference type="InterPro" id="IPR036168">
    <property type="entry name" value="AP2_Mu_C_sf"/>
</dbReference>
<dbReference type="SUPFAM" id="SSF49447">
    <property type="entry name" value="Second domain of Mu2 adaptin subunit (ap50) of ap2 adaptor"/>
    <property type="match status" value="1"/>
</dbReference>
<dbReference type="GO" id="GO:0030119">
    <property type="term" value="C:AP-type membrane coat adaptor complex"/>
    <property type="evidence" value="ECO:0007669"/>
    <property type="project" value="TreeGrafter"/>
</dbReference>